<organism evidence="1 2">
    <name type="scientific">Polyplosphaeria fusca</name>
    <dbReference type="NCBI Taxonomy" id="682080"/>
    <lineage>
        <taxon>Eukaryota</taxon>
        <taxon>Fungi</taxon>
        <taxon>Dikarya</taxon>
        <taxon>Ascomycota</taxon>
        <taxon>Pezizomycotina</taxon>
        <taxon>Dothideomycetes</taxon>
        <taxon>Pleosporomycetidae</taxon>
        <taxon>Pleosporales</taxon>
        <taxon>Tetraplosphaeriaceae</taxon>
        <taxon>Polyplosphaeria</taxon>
    </lineage>
</organism>
<gene>
    <name evidence="1" type="ORF">EJ04DRAFT_517227</name>
</gene>
<dbReference type="EMBL" id="ML996329">
    <property type="protein sequence ID" value="KAF2727497.1"/>
    <property type="molecule type" value="Genomic_DNA"/>
</dbReference>
<protein>
    <submittedName>
        <fullName evidence="1">Uncharacterized protein</fullName>
    </submittedName>
</protein>
<dbReference type="AlphaFoldDB" id="A0A9P4UT66"/>
<dbReference type="PROSITE" id="PS51257">
    <property type="entry name" value="PROKAR_LIPOPROTEIN"/>
    <property type="match status" value="1"/>
</dbReference>
<sequence length="55" mass="5810">MTRIRTDLITASSAPQVGVKSGLTSSFFFSCSSQPQSCTWASSLSPDNSCRCGDC</sequence>
<accession>A0A9P4UT66</accession>
<dbReference type="Proteomes" id="UP000799444">
    <property type="component" value="Unassembled WGS sequence"/>
</dbReference>
<reference evidence="1" key="1">
    <citation type="journal article" date="2020" name="Stud. Mycol.">
        <title>101 Dothideomycetes genomes: a test case for predicting lifestyles and emergence of pathogens.</title>
        <authorList>
            <person name="Haridas S."/>
            <person name="Albert R."/>
            <person name="Binder M."/>
            <person name="Bloem J."/>
            <person name="Labutti K."/>
            <person name="Salamov A."/>
            <person name="Andreopoulos B."/>
            <person name="Baker S."/>
            <person name="Barry K."/>
            <person name="Bills G."/>
            <person name="Bluhm B."/>
            <person name="Cannon C."/>
            <person name="Castanera R."/>
            <person name="Culley D."/>
            <person name="Daum C."/>
            <person name="Ezra D."/>
            <person name="Gonzalez J."/>
            <person name="Henrissat B."/>
            <person name="Kuo A."/>
            <person name="Liang C."/>
            <person name="Lipzen A."/>
            <person name="Lutzoni F."/>
            <person name="Magnuson J."/>
            <person name="Mondo S."/>
            <person name="Nolan M."/>
            <person name="Ohm R."/>
            <person name="Pangilinan J."/>
            <person name="Park H.-J."/>
            <person name="Ramirez L."/>
            <person name="Alfaro M."/>
            <person name="Sun H."/>
            <person name="Tritt A."/>
            <person name="Yoshinaga Y."/>
            <person name="Zwiers L.-H."/>
            <person name="Turgeon B."/>
            <person name="Goodwin S."/>
            <person name="Spatafora J."/>
            <person name="Crous P."/>
            <person name="Grigoriev I."/>
        </authorList>
    </citation>
    <scope>NUCLEOTIDE SEQUENCE</scope>
    <source>
        <strain evidence="1">CBS 125425</strain>
    </source>
</reference>
<proteinExistence type="predicted"/>
<evidence type="ECO:0000313" key="1">
    <source>
        <dbReference type="EMBL" id="KAF2727497.1"/>
    </source>
</evidence>
<name>A0A9P4UT66_9PLEO</name>
<evidence type="ECO:0000313" key="2">
    <source>
        <dbReference type="Proteomes" id="UP000799444"/>
    </source>
</evidence>
<keyword evidence="2" id="KW-1185">Reference proteome</keyword>
<comment type="caution">
    <text evidence="1">The sequence shown here is derived from an EMBL/GenBank/DDBJ whole genome shotgun (WGS) entry which is preliminary data.</text>
</comment>